<dbReference type="InterPro" id="IPR052395">
    <property type="entry name" value="ET_Ferredoxin"/>
</dbReference>
<gene>
    <name evidence="2" type="ORF">C7P63_01215</name>
</gene>
<comment type="caution">
    <text evidence="2">The sequence shown here is derived from an EMBL/GenBank/DDBJ whole genome shotgun (WGS) entry which is preliminary data.</text>
</comment>
<dbReference type="SUPFAM" id="SSF54862">
    <property type="entry name" value="4Fe-4S ferredoxins"/>
    <property type="match status" value="1"/>
</dbReference>
<sequence>MKCYLEPEKCIACGLCQTIAGEIFDYTDSGLVLFKDQPTETQITLPNHLEDACLKAYQECPTRAIGLIKE</sequence>
<dbReference type="Pfam" id="PF13370">
    <property type="entry name" value="Fer4_13"/>
    <property type="match status" value="1"/>
</dbReference>
<dbReference type="AlphaFoldDB" id="A0A3R9YKD0"/>
<evidence type="ECO:0000256" key="1">
    <source>
        <dbReference type="ARBA" id="ARBA00001966"/>
    </source>
</evidence>
<keyword evidence="3" id="KW-1185">Reference proteome</keyword>
<reference evidence="2 3" key="1">
    <citation type="submission" date="2018-03" db="EMBL/GenBank/DDBJ databases">
        <authorList>
            <person name="Gulvik C.A."/>
        </authorList>
    </citation>
    <scope>NUCLEOTIDE SEQUENCE [LARGE SCALE GENOMIC DNA]</scope>
    <source>
        <strain evidence="2 3">JCM 31581</strain>
    </source>
</reference>
<dbReference type="Proteomes" id="UP000277864">
    <property type="component" value="Unassembled WGS sequence"/>
</dbReference>
<comment type="cofactor">
    <cofactor evidence="1">
        <name>[4Fe-4S] cluster</name>
        <dbReference type="ChEBI" id="CHEBI:49883"/>
    </cofactor>
</comment>
<name>A0A3R9YKD0_9ENTE</name>
<organism evidence="2 3">
    <name type="scientific">Vagococcus humatus</name>
    <dbReference type="NCBI Taxonomy" id="1889241"/>
    <lineage>
        <taxon>Bacteria</taxon>
        <taxon>Bacillati</taxon>
        <taxon>Bacillota</taxon>
        <taxon>Bacilli</taxon>
        <taxon>Lactobacillales</taxon>
        <taxon>Enterococcaceae</taxon>
        <taxon>Vagococcus</taxon>
    </lineage>
</organism>
<dbReference type="Gene3D" id="3.30.70.20">
    <property type="match status" value="1"/>
</dbReference>
<dbReference type="OrthoDB" id="9801085at2"/>
<dbReference type="RefSeq" id="WP_125942336.1">
    <property type="nucleotide sequence ID" value="NZ_PXZH01000001.1"/>
</dbReference>
<dbReference type="PANTHER" id="PTHR39163">
    <property type="entry name" value="FERREDOXIN"/>
    <property type="match status" value="1"/>
</dbReference>
<evidence type="ECO:0000313" key="2">
    <source>
        <dbReference type="EMBL" id="RST89726.1"/>
    </source>
</evidence>
<proteinExistence type="predicted"/>
<dbReference type="PANTHER" id="PTHR39163:SF1">
    <property type="entry name" value="FERREDOXIN"/>
    <property type="match status" value="1"/>
</dbReference>
<accession>A0A3R9YKD0</accession>
<dbReference type="EMBL" id="PXZH01000001">
    <property type="protein sequence ID" value="RST89726.1"/>
    <property type="molecule type" value="Genomic_DNA"/>
</dbReference>
<evidence type="ECO:0000313" key="3">
    <source>
        <dbReference type="Proteomes" id="UP000277864"/>
    </source>
</evidence>
<protein>
    <submittedName>
        <fullName evidence="2">Ferredoxin</fullName>
    </submittedName>
</protein>